<evidence type="ECO:0008006" key="4">
    <source>
        <dbReference type="Google" id="ProtNLM"/>
    </source>
</evidence>
<dbReference type="Proteomes" id="UP000244932">
    <property type="component" value="Unassembled WGS sequence"/>
</dbReference>
<gene>
    <name evidence="2" type="ORF">POI8812_01825</name>
</gene>
<evidence type="ECO:0000313" key="3">
    <source>
        <dbReference type="Proteomes" id="UP000244932"/>
    </source>
</evidence>
<dbReference type="RefSeq" id="WP_108782203.1">
    <property type="nucleotide sequence ID" value="NZ_OMKW01000002.1"/>
</dbReference>
<dbReference type="EMBL" id="OMKW01000002">
    <property type="protein sequence ID" value="SPF29514.1"/>
    <property type="molecule type" value="Genomic_DNA"/>
</dbReference>
<keyword evidence="1" id="KW-0472">Membrane</keyword>
<dbReference type="OrthoDB" id="7173339at2"/>
<evidence type="ECO:0000256" key="1">
    <source>
        <dbReference type="SAM" id="Phobius"/>
    </source>
</evidence>
<reference evidence="2 3" key="1">
    <citation type="submission" date="2018-03" db="EMBL/GenBank/DDBJ databases">
        <authorList>
            <person name="Keele B.F."/>
        </authorList>
    </citation>
    <scope>NUCLEOTIDE SEQUENCE [LARGE SCALE GENOMIC DNA]</scope>
    <source>
        <strain evidence="2 3">CeCT 8812</strain>
    </source>
</reference>
<accession>A0A2R8AB95</accession>
<feature type="transmembrane region" description="Helical" evidence="1">
    <location>
        <begin position="27"/>
        <end position="45"/>
    </location>
</feature>
<keyword evidence="3" id="KW-1185">Reference proteome</keyword>
<proteinExistence type="predicted"/>
<organism evidence="2 3">
    <name type="scientific">Pontivivens insulae</name>
    <dbReference type="NCBI Taxonomy" id="1639689"/>
    <lineage>
        <taxon>Bacteria</taxon>
        <taxon>Pseudomonadati</taxon>
        <taxon>Pseudomonadota</taxon>
        <taxon>Alphaproteobacteria</taxon>
        <taxon>Rhodobacterales</taxon>
        <taxon>Paracoccaceae</taxon>
        <taxon>Pontivivens</taxon>
    </lineage>
</organism>
<sequence length="224" mass="23314">MSNPDSFIDEVSEEVRRDQFYGYLRRYGWIGATVIIAIVGGAAYVEWSKASAEADAQVSGGVIDSALQIEEPAARADALAEVTVGDADVVARFAQVTSLQQADDAEGAAALLEELMAGDGLYADLATLRRVGLPGAVPSPEERIALVEPIIAAGGSFSLLATEQRALALIEMGEVEEAQDILAGLLDAPLATGALRNRAAQMIFATGGTLDAGPVLVDPNAEEN</sequence>
<protein>
    <recommendedName>
        <fullName evidence="4">Tetratricopeptide repeat-like domain-containing protein</fullName>
    </recommendedName>
</protein>
<evidence type="ECO:0000313" key="2">
    <source>
        <dbReference type="EMBL" id="SPF29514.1"/>
    </source>
</evidence>
<name>A0A2R8AB95_9RHOB</name>
<keyword evidence="1" id="KW-1133">Transmembrane helix</keyword>
<keyword evidence="1" id="KW-0812">Transmembrane</keyword>
<dbReference type="AlphaFoldDB" id="A0A2R8AB95"/>